<evidence type="ECO:0000256" key="1">
    <source>
        <dbReference type="ARBA" id="ARBA00023242"/>
    </source>
</evidence>
<dbReference type="SUPFAM" id="SSF57701">
    <property type="entry name" value="Zn2/Cys6 DNA-binding domain"/>
    <property type="match status" value="1"/>
</dbReference>
<sequence>MAASSSQSSLPQGFSVFQPSLGAQLQFFPALGSQQLDDMIGAFIPGPASIKDKRATITVDFLEYAHMTGQNFKFYPVMAASPAAESPAAVSPSLDSASSSFNVSPITSSWDWSAAASTTSHSSTTQRRRHSSKAASPPSRHQTATDFSSLPGMKILTKDGRDVTNSASRGSKTKEQRDHAHLMRIIKACDSCRRKKIRCDPSHKKRGAAQPQPVAAAIAKPAKKQKMATQEAPPPTAPQIQVGDIPDPYAMLLDEPSFPSFDLDSSLDFTALESLDTAAAWDEFVQFPPMETVPDYDFFLDPDNYFSQSSSASSSASPGKVLTPPQSQDVNATPGSDLNYSEPGAPPGGDVGLYEPNAPPGGDVDGYDSQQSRSPQYPFLDQPGSAGSDYADFNLYSPESTFSEDERMLPIGNSTSSLPNLNEPLMSQCPPPNGVTSGEDVDDWEAIARQFNTSTDNIGGMPYYDPGLSVGRDEGVLATSVPANSNASDSVGGRVLICCPPGTVVMAEDGSDTRVLDSVSTSLNVSGLTSTSSELAASESPALVQSVADAAVSASDERGSESPALSRSAASAALIASARRRSEHPAAISTQDHVAASTSGAGREDQFPLIDQHVDDPVQRLRLRPTMAAVDGETLFADGDPVFTIPSGLTGLASITESSVHPGQSRDVASRDSPVRLHAVEVAAAESPGDVSSGEQDVTGAPQTVLSGPGRHQAYRVNHAHNRGPDGAHGSSLLYGQAVASSTVSSTMDTAVQSSTESMGLAINHSRVAMSQATYAARVSASAPVEVVGDSQTAASIDSSQPASGNTAVAVAAVSAFVQYMCCVMASQQPSTTGDSSKQSSRAARGAVSRPRISDRTRAMVRSQVTRLTPTGAAMGIAVVG</sequence>
<name>A0A9Q8VEV4_9HYPO</name>
<dbReference type="OrthoDB" id="4850804at2759"/>
<proteinExistence type="predicted"/>
<keyword evidence="1" id="KW-0539">Nucleus</keyword>
<dbReference type="CDD" id="cd00067">
    <property type="entry name" value="GAL4"/>
    <property type="match status" value="1"/>
</dbReference>
<feature type="region of interest" description="Disordered" evidence="2">
    <location>
        <begin position="829"/>
        <end position="857"/>
    </location>
</feature>
<keyword evidence="4" id="KW-1185">Reference proteome</keyword>
<dbReference type="GO" id="GO:0008270">
    <property type="term" value="F:zinc ion binding"/>
    <property type="evidence" value="ECO:0007669"/>
    <property type="project" value="InterPro"/>
</dbReference>
<feature type="compositionally biased region" description="Polar residues" evidence="2">
    <location>
        <begin position="588"/>
        <end position="600"/>
    </location>
</feature>
<evidence type="ECO:0000313" key="4">
    <source>
        <dbReference type="Proteomes" id="UP000829364"/>
    </source>
</evidence>
<dbReference type="InterPro" id="IPR036864">
    <property type="entry name" value="Zn2-C6_fun-type_DNA-bd_sf"/>
</dbReference>
<dbReference type="EMBL" id="CP086361">
    <property type="protein sequence ID" value="UNI22294.1"/>
    <property type="molecule type" value="Genomic_DNA"/>
</dbReference>
<reference evidence="3" key="1">
    <citation type="submission" date="2021-11" db="EMBL/GenBank/DDBJ databases">
        <title>Purpureocillium_takamizusanense_genome.</title>
        <authorList>
            <person name="Nguyen N.-H."/>
        </authorList>
    </citation>
    <scope>NUCLEOTIDE SEQUENCE</scope>
    <source>
        <strain evidence="3">PT3</strain>
    </source>
</reference>
<dbReference type="GeneID" id="72070142"/>
<feature type="compositionally biased region" description="Basic and acidic residues" evidence="2">
    <location>
        <begin position="602"/>
        <end position="611"/>
    </location>
</feature>
<feature type="compositionally biased region" description="Polar residues" evidence="2">
    <location>
        <begin position="829"/>
        <end position="842"/>
    </location>
</feature>
<feature type="region of interest" description="Disordered" evidence="2">
    <location>
        <begin position="685"/>
        <end position="709"/>
    </location>
</feature>
<dbReference type="GO" id="GO:0000981">
    <property type="term" value="F:DNA-binding transcription factor activity, RNA polymerase II-specific"/>
    <property type="evidence" value="ECO:0007669"/>
    <property type="project" value="InterPro"/>
</dbReference>
<feature type="region of interest" description="Disordered" evidence="2">
    <location>
        <begin position="582"/>
        <end position="611"/>
    </location>
</feature>
<feature type="compositionally biased region" description="Polar residues" evidence="2">
    <location>
        <begin position="324"/>
        <end position="339"/>
    </location>
</feature>
<gene>
    <name evidence="3" type="ORF">JDV02_008194</name>
</gene>
<dbReference type="InterPro" id="IPR001138">
    <property type="entry name" value="Zn2Cys6_DnaBD"/>
</dbReference>
<evidence type="ECO:0000256" key="2">
    <source>
        <dbReference type="SAM" id="MobiDB-lite"/>
    </source>
</evidence>
<organism evidence="3 4">
    <name type="scientific">Purpureocillium takamizusanense</name>
    <dbReference type="NCBI Taxonomy" id="2060973"/>
    <lineage>
        <taxon>Eukaryota</taxon>
        <taxon>Fungi</taxon>
        <taxon>Dikarya</taxon>
        <taxon>Ascomycota</taxon>
        <taxon>Pezizomycotina</taxon>
        <taxon>Sordariomycetes</taxon>
        <taxon>Hypocreomycetidae</taxon>
        <taxon>Hypocreales</taxon>
        <taxon>Ophiocordycipitaceae</taxon>
        <taxon>Purpureocillium</taxon>
    </lineage>
</organism>
<accession>A0A9Q8VEV4</accession>
<feature type="compositionally biased region" description="Polar residues" evidence="2">
    <location>
        <begin position="693"/>
        <end position="706"/>
    </location>
</feature>
<evidence type="ECO:0008006" key="5">
    <source>
        <dbReference type="Google" id="ProtNLM"/>
    </source>
</evidence>
<feature type="region of interest" description="Disordered" evidence="2">
    <location>
        <begin position="118"/>
        <end position="180"/>
    </location>
</feature>
<feature type="compositionally biased region" description="Low complexity" evidence="2">
    <location>
        <begin position="307"/>
        <end position="317"/>
    </location>
</feature>
<dbReference type="Proteomes" id="UP000829364">
    <property type="component" value="Chromosome 8"/>
</dbReference>
<feature type="region of interest" description="Disordered" evidence="2">
    <location>
        <begin position="307"/>
        <end position="390"/>
    </location>
</feature>
<dbReference type="AlphaFoldDB" id="A0A9Q8VEV4"/>
<evidence type="ECO:0000313" key="3">
    <source>
        <dbReference type="EMBL" id="UNI22294.1"/>
    </source>
</evidence>
<dbReference type="RefSeq" id="XP_047845775.1">
    <property type="nucleotide sequence ID" value="XM_047989770.1"/>
</dbReference>
<dbReference type="KEGG" id="ptkz:JDV02_008194"/>
<protein>
    <recommendedName>
        <fullName evidence="5">Zn(2)-C6 fungal-type domain-containing protein</fullName>
    </recommendedName>
</protein>
<feature type="compositionally biased region" description="Polar residues" evidence="2">
    <location>
        <begin position="139"/>
        <end position="148"/>
    </location>
</feature>